<keyword evidence="16" id="KW-1185">Reference proteome</keyword>
<evidence type="ECO:0000313" key="16">
    <source>
        <dbReference type="Proteomes" id="UP000541444"/>
    </source>
</evidence>
<dbReference type="InterPro" id="IPR034197">
    <property type="entry name" value="Peptidases_S8_3"/>
</dbReference>
<dbReference type="InterPro" id="IPR015500">
    <property type="entry name" value="Peptidase_S8_subtilisin-rel"/>
</dbReference>
<dbReference type="CDD" id="cd02120">
    <property type="entry name" value="PA_subtilisin_like"/>
    <property type="match status" value="1"/>
</dbReference>
<dbReference type="AlphaFoldDB" id="A0A7J7MYE6"/>
<dbReference type="CDD" id="cd04852">
    <property type="entry name" value="Peptidases_S8_3"/>
    <property type="match status" value="1"/>
</dbReference>
<accession>A0A7J7MYE6</accession>
<dbReference type="Gene3D" id="2.60.40.2310">
    <property type="match status" value="1"/>
</dbReference>
<comment type="subcellular location">
    <subcellularLocation>
        <location evidence="1">Secreted</location>
    </subcellularLocation>
</comment>
<feature type="signal peptide" evidence="11">
    <location>
        <begin position="1"/>
        <end position="24"/>
    </location>
</feature>
<evidence type="ECO:0000256" key="3">
    <source>
        <dbReference type="ARBA" id="ARBA00022525"/>
    </source>
</evidence>
<evidence type="ECO:0000256" key="4">
    <source>
        <dbReference type="ARBA" id="ARBA00022670"/>
    </source>
</evidence>
<feature type="active site" description="Charge relay system" evidence="9 10">
    <location>
        <position position="539"/>
    </location>
</feature>
<evidence type="ECO:0000259" key="14">
    <source>
        <dbReference type="Pfam" id="PF17766"/>
    </source>
</evidence>
<feature type="active site" description="Charge relay system" evidence="9 10">
    <location>
        <position position="149"/>
    </location>
</feature>
<dbReference type="Pfam" id="PF05922">
    <property type="entry name" value="Inhibitor_I9"/>
    <property type="match status" value="1"/>
</dbReference>
<evidence type="ECO:0000256" key="6">
    <source>
        <dbReference type="ARBA" id="ARBA00022801"/>
    </source>
</evidence>
<keyword evidence="3" id="KW-0964">Secreted</keyword>
<dbReference type="Pfam" id="PF00082">
    <property type="entry name" value="Peptidase_S8"/>
    <property type="match status" value="1"/>
</dbReference>
<dbReference type="InterPro" id="IPR045051">
    <property type="entry name" value="SBT"/>
</dbReference>
<evidence type="ECO:0000259" key="13">
    <source>
        <dbReference type="Pfam" id="PF05922"/>
    </source>
</evidence>
<proteinExistence type="inferred from homology"/>
<evidence type="ECO:0000256" key="8">
    <source>
        <dbReference type="ARBA" id="ARBA00023180"/>
    </source>
</evidence>
<keyword evidence="7 10" id="KW-0720">Serine protease</keyword>
<dbReference type="GO" id="GO:0006508">
    <property type="term" value="P:proteolysis"/>
    <property type="evidence" value="ECO:0007669"/>
    <property type="project" value="UniProtKB-KW"/>
</dbReference>
<comment type="caution">
    <text evidence="15">The sequence shown here is derived from an EMBL/GenBank/DDBJ whole genome shotgun (WGS) entry which is preliminary data.</text>
</comment>
<dbReference type="OrthoDB" id="206201at2759"/>
<feature type="domain" description="Subtilisin-like protease fibronectin type-III" evidence="14">
    <location>
        <begin position="651"/>
        <end position="751"/>
    </location>
</feature>
<dbReference type="SUPFAM" id="SSF52743">
    <property type="entry name" value="Subtilisin-like"/>
    <property type="match status" value="1"/>
</dbReference>
<dbReference type="Gene3D" id="3.40.50.200">
    <property type="entry name" value="Peptidase S8/S53 domain"/>
    <property type="match status" value="1"/>
</dbReference>
<evidence type="ECO:0000259" key="12">
    <source>
        <dbReference type="Pfam" id="PF00082"/>
    </source>
</evidence>
<evidence type="ECO:0000256" key="11">
    <source>
        <dbReference type="SAM" id="SignalP"/>
    </source>
</evidence>
<gene>
    <name evidence="15" type="ORF">GIB67_030068</name>
</gene>
<keyword evidence="5 11" id="KW-0732">Signal</keyword>
<dbReference type="PANTHER" id="PTHR10795">
    <property type="entry name" value="PROPROTEIN CONVERTASE SUBTILISIN/KEXIN"/>
    <property type="match status" value="1"/>
</dbReference>
<comment type="similarity">
    <text evidence="2 10">Belongs to the peptidase S8 family.</text>
</comment>
<feature type="chain" id="PRO_5029496975" evidence="11">
    <location>
        <begin position="25"/>
        <end position="759"/>
    </location>
</feature>
<dbReference type="InterPro" id="IPR037045">
    <property type="entry name" value="S8pro/Inhibitor_I9_sf"/>
</dbReference>
<dbReference type="InterPro" id="IPR023828">
    <property type="entry name" value="Peptidase_S8_Ser-AS"/>
</dbReference>
<dbReference type="InterPro" id="IPR010259">
    <property type="entry name" value="S8pro/Inhibitor_I9"/>
</dbReference>
<dbReference type="PRINTS" id="PR00723">
    <property type="entry name" value="SUBTILISIN"/>
</dbReference>
<dbReference type="InterPro" id="IPR041469">
    <property type="entry name" value="Subtilisin-like_FN3"/>
</dbReference>
<keyword evidence="8" id="KW-0325">Glycoprotein</keyword>
<organism evidence="15 16">
    <name type="scientific">Kingdonia uniflora</name>
    <dbReference type="NCBI Taxonomy" id="39325"/>
    <lineage>
        <taxon>Eukaryota</taxon>
        <taxon>Viridiplantae</taxon>
        <taxon>Streptophyta</taxon>
        <taxon>Embryophyta</taxon>
        <taxon>Tracheophyta</taxon>
        <taxon>Spermatophyta</taxon>
        <taxon>Magnoliopsida</taxon>
        <taxon>Ranunculales</taxon>
        <taxon>Circaeasteraceae</taxon>
        <taxon>Kingdonia</taxon>
    </lineage>
</organism>
<evidence type="ECO:0000256" key="7">
    <source>
        <dbReference type="ARBA" id="ARBA00022825"/>
    </source>
</evidence>
<sequence>MGSFNLLFQALLLFTLINFGSVLAKRSTYIVHMEKSVMPKAFSSHHHWYSATVDSLKTVGITVDTDEFSTSVPPKLLYTYNHAIHGFSVALSPEELETLQKTPGYVCAYPDRTLEVDTTHTTDFLSLNTVTGLWPASNYGKDVIIGVVDSGVWPESESFKDDGMGEIPTRWKGKCEPDVEFNSSMCNRKLIGARYFNKGILADDPNITFVYNSARDETGHGTHTASTAAGNYVKGVSYFGYAKGTARGVAPRARLAVYKVSWLRGGSLTSDVIAGMDQALADGVDIISISMSFRGTLPYEDPISIASFAAMEKGILVSSSAGNRGSDLRTVMGNPWALTVGASTIDRQFAGTLTLGNGKTIIGWSLFPGSALLVNVPLVYNETLTACNSSALLSEYANEAIVICSEESSISEQISTVVESTVSGAIFISTDERAEYHIPGVAIKPVDATTVINYAKSSTDPRATIKFQQTFVGQGAKRAPLIPEYSSRGPSRNYQAVLKPDLVAPGTQVLAAWTPNNFAGRIGRNILLSNDYNIISGTSMSCPHASGVAALLKSVHPDWSPAAIRSAMMTTANPLDNTNSPILDAEFSIPATGLDMGAGQIDPNKALNPGLIYDAGVQDYVNYICSLNFTREQFLTIVRSSSFNCSSPSSDLNYPSFIASFSETSSTSQQFRRTVTNVGNGTFTYRAKLTQPSRARISVSPNKLVFRKKFETLSFVVIVTDTKQRKGRVSSGALAWVDSKGNHTVRSPIVVMDLLSSDD</sequence>
<feature type="domain" description="Inhibitor I9" evidence="13">
    <location>
        <begin position="28"/>
        <end position="116"/>
    </location>
</feature>
<dbReference type="InterPro" id="IPR036852">
    <property type="entry name" value="Peptidase_S8/S53_dom_sf"/>
</dbReference>
<protein>
    <submittedName>
        <fullName evidence="15">Uncharacterized protein</fullName>
    </submittedName>
</protein>
<dbReference type="GO" id="GO:0004252">
    <property type="term" value="F:serine-type endopeptidase activity"/>
    <property type="evidence" value="ECO:0007669"/>
    <property type="project" value="UniProtKB-UniRule"/>
</dbReference>
<evidence type="ECO:0000256" key="9">
    <source>
        <dbReference type="PIRSR" id="PIRSR615500-1"/>
    </source>
</evidence>
<evidence type="ECO:0000256" key="10">
    <source>
        <dbReference type="PROSITE-ProRule" id="PRU01240"/>
    </source>
</evidence>
<dbReference type="InterPro" id="IPR000209">
    <property type="entry name" value="Peptidase_S8/S53_dom"/>
</dbReference>
<evidence type="ECO:0000313" key="15">
    <source>
        <dbReference type="EMBL" id="KAF6159810.1"/>
    </source>
</evidence>
<dbReference type="Pfam" id="PF17766">
    <property type="entry name" value="fn3_6"/>
    <property type="match status" value="1"/>
</dbReference>
<feature type="active site" description="Charge relay system" evidence="9 10">
    <location>
        <position position="220"/>
    </location>
</feature>
<feature type="domain" description="Peptidase S8/S53" evidence="12">
    <location>
        <begin position="140"/>
        <end position="575"/>
    </location>
</feature>
<evidence type="ECO:0000256" key="1">
    <source>
        <dbReference type="ARBA" id="ARBA00004613"/>
    </source>
</evidence>
<dbReference type="GO" id="GO:0005576">
    <property type="term" value="C:extracellular region"/>
    <property type="evidence" value="ECO:0007669"/>
    <property type="project" value="UniProtKB-SubCell"/>
</dbReference>
<dbReference type="PROSITE" id="PS00138">
    <property type="entry name" value="SUBTILASE_SER"/>
    <property type="match status" value="1"/>
</dbReference>
<dbReference type="EMBL" id="JACGCM010001188">
    <property type="protein sequence ID" value="KAF6159810.1"/>
    <property type="molecule type" value="Genomic_DNA"/>
</dbReference>
<dbReference type="FunFam" id="3.40.50.200:FF:000006">
    <property type="entry name" value="Subtilisin-like protease SBT1.5"/>
    <property type="match status" value="1"/>
</dbReference>
<keyword evidence="4 10" id="KW-0645">Protease</keyword>
<dbReference type="PROSITE" id="PS51892">
    <property type="entry name" value="SUBTILASE"/>
    <property type="match status" value="1"/>
</dbReference>
<evidence type="ECO:0000256" key="5">
    <source>
        <dbReference type="ARBA" id="ARBA00022729"/>
    </source>
</evidence>
<dbReference type="Proteomes" id="UP000541444">
    <property type="component" value="Unassembled WGS sequence"/>
</dbReference>
<name>A0A7J7MYE6_9MAGN</name>
<dbReference type="Gene3D" id="3.50.30.30">
    <property type="match status" value="1"/>
</dbReference>
<keyword evidence="6 10" id="KW-0378">Hydrolase</keyword>
<evidence type="ECO:0000256" key="2">
    <source>
        <dbReference type="ARBA" id="ARBA00011073"/>
    </source>
</evidence>
<reference evidence="15 16" key="1">
    <citation type="journal article" date="2020" name="IScience">
        <title>Genome Sequencing of the Endangered Kingdonia uniflora (Circaeasteraceae, Ranunculales) Reveals Potential Mechanisms of Evolutionary Specialization.</title>
        <authorList>
            <person name="Sun Y."/>
            <person name="Deng T."/>
            <person name="Zhang A."/>
            <person name="Moore M.J."/>
            <person name="Landis J.B."/>
            <person name="Lin N."/>
            <person name="Zhang H."/>
            <person name="Zhang X."/>
            <person name="Huang J."/>
            <person name="Zhang X."/>
            <person name="Sun H."/>
            <person name="Wang H."/>
        </authorList>
    </citation>
    <scope>NUCLEOTIDE SEQUENCE [LARGE SCALE GENOMIC DNA]</scope>
    <source>
        <strain evidence="15">TB1705</strain>
        <tissue evidence="15">Leaf</tissue>
    </source>
</reference>
<dbReference type="FunFam" id="3.30.70.80:FF:000003">
    <property type="entry name" value="Subtilisin-like protease SBT1.9"/>
    <property type="match status" value="1"/>
</dbReference>
<dbReference type="Gene3D" id="3.30.70.80">
    <property type="entry name" value="Peptidase S8 propeptide/proteinase inhibitor I9"/>
    <property type="match status" value="1"/>
</dbReference>